<dbReference type="Gene3D" id="3.30.420.10">
    <property type="entry name" value="Ribonuclease H-like superfamily/Ribonuclease H"/>
    <property type="match status" value="1"/>
</dbReference>
<feature type="compositionally biased region" description="Basic residues" evidence="8">
    <location>
        <begin position="1094"/>
        <end position="1108"/>
    </location>
</feature>
<evidence type="ECO:0000256" key="2">
    <source>
        <dbReference type="ARBA" id="ARBA00022695"/>
    </source>
</evidence>
<dbReference type="GO" id="GO:0016787">
    <property type="term" value="F:hydrolase activity"/>
    <property type="evidence" value="ECO:0007669"/>
    <property type="project" value="UniProtKB-KW"/>
</dbReference>
<evidence type="ECO:0000256" key="6">
    <source>
        <dbReference type="ARBA" id="ARBA00022918"/>
    </source>
</evidence>
<feature type="region of interest" description="Disordered" evidence="8">
    <location>
        <begin position="288"/>
        <end position="370"/>
    </location>
</feature>
<accession>A0A1S4BAF2</accession>
<dbReference type="InterPro" id="IPR001878">
    <property type="entry name" value="Znf_CCHC"/>
</dbReference>
<evidence type="ECO:0000259" key="9">
    <source>
        <dbReference type="PROSITE" id="PS50158"/>
    </source>
</evidence>
<evidence type="ECO:0000256" key="1">
    <source>
        <dbReference type="ARBA" id="ARBA00022679"/>
    </source>
</evidence>
<dbReference type="PANTHER" id="PTHR45835:SF91">
    <property type="entry name" value="RETROTRANSPOSON, TY3-GYPSY SUBCLASS-LIKE PROTEIN"/>
    <property type="match status" value="1"/>
</dbReference>
<dbReference type="OrthoDB" id="437338at2759"/>
<evidence type="ECO:0000256" key="3">
    <source>
        <dbReference type="ARBA" id="ARBA00022722"/>
    </source>
</evidence>
<keyword evidence="5" id="KW-0378">Hydrolase</keyword>
<dbReference type="PaxDb" id="4097-A0A1S4BAF2"/>
<evidence type="ECO:0000259" key="10">
    <source>
        <dbReference type="PROSITE" id="PS50994"/>
    </source>
</evidence>
<dbReference type="PROSITE" id="PS50158">
    <property type="entry name" value="ZF_CCHC"/>
    <property type="match status" value="1"/>
</dbReference>
<keyword evidence="2" id="KW-0548">Nucleotidyltransferase</keyword>
<feature type="compositionally biased region" description="Basic and acidic residues" evidence="8">
    <location>
        <begin position="289"/>
        <end position="305"/>
    </location>
</feature>
<feature type="domain" description="CCHC-type" evidence="9">
    <location>
        <begin position="395"/>
        <end position="409"/>
    </location>
</feature>
<feature type="compositionally biased region" description="Basic and acidic residues" evidence="8">
    <location>
        <begin position="21"/>
        <end position="31"/>
    </location>
</feature>
<dbReference type="GO" id="GO:0003676">
    <property type="term" value="F:nucleic acid binding"/>
    <property type="evidence" value="ECO:0007669"/>
    <property type="project" value="InterPro"/>
</dbReference>
<keyword evidence="4" id="KW-0255">Endonuclease</keyword>
<dbReference type="CDD" id="cd00303">
    <property type="entry name" value="retropepsin_like"/>
    <property type="match status" value="1"/>
</dbReference>
<keyword evidence="7" id="KW-0863">Zinc-finger</keyword>
<dbReference type="RefSeq" id="XP_016485847.1">
    <property type="nucleotide sequence ID" value="XM_016630361.1"/>
</dbReference>
<evidence type="ECO:0000256" key="4">
    <source>
        <dbReference type="ARBA" id="ARBA00022759"/>
    </source>
</evidence>
<feature type="region of interest" description="Disordered" evidence="8">
    <location>
        <begin position="415"/>
        <end position="462"/>
    </location>
</feature>
<evidence type="ECO:0000256" key="7">
    <source>
        <dbReference type="PROSITE-ProRule" id="PRU00047"/>
    </source>
</evidence>
<sequence>MAQREIGMDPGEGTSRSPPGQRDRFPLEAHSESPVPLVSASPALVGAQGDAVPPASPVPLVPEAARDTGPPAPIVPPSETGEQGMREAVQLLTRMVSIHERQLESGADARRDRIGSSTVREFLHLAPPLFTGSSSTEDPQDFIDHMYRVLRVMHASVTEAVELASFRLRDVAVLWYEAWERSRGPDAPPAEWEDFSEAFLAHYLPREVREARLDQFLSLKQGDMSVRDYSHKFNSLARYAPDIVRTMRARVHHYVDGLGDHLIRDCRVASLSDDVDISRIQAFAQTTEDLSRRIRDTRRDREQSKRARTMGSYREPRVDFRPPLHRYPPRSAGSFPPQMQGQRFDRYIQSGPGQSSGQPEGRRQERSAQMRQLTPPCTQCGKLHTGQCRQGSSACFHCGQTGHYISRCPGLGRGTPAQPSGFTAASSPSVRAPRPGPQSTQGRGRGRGGGDTSGSSGGQNRFYALTGRQDSEASPDVVTGILTIHSHAIYALMDPGSTFSYITPFIAGKLDMRSELLPQPVEVSTPVGDSIVANHVYRDSCYANIDCRAKLVRFHFPGEPVLEWKAFLGHVITGDGIKVDGQKIEAVMTWPRPLNPTEHGKVIAYASRQLRKHEQNYPTHDLELAAVVFALKIWWHYLYGVHIDVFTDHQSLHRKSMGSLSHVEADKVKMTKYLCQLASLQVRLVDAEGGRILVQNTAKSSFVTEVKERQHEDPELIKLRESIPQQRQPLFELTGDGVLRYQGRLCVPSVGELHIAEMVAQCPNCQQVKAEHQRPGGLTQCIELPLWKWDMINMDFITGLPRTPRRYDSIWVIIDRLTKSAHFLPVRTTYSAEDYAKLYIREIVRLHGVPLSIISDRGAQFTAYFWKSFQKGLGTQVNLSTAFHPQTDGQAERTIQTVEDMLRACVLDFKGSWDDHLPLIEFAYNNSFQASIQMAPYEALYGRKCRSPIGWFEVKLIRDRLRTAQSRQKSYADVRRRDLEFDVEDWVFLKVSPMKGVMRFGKKGKLSPRVHPVFHDIHIAEDLSYAEVPVVILDRQVRKLRTKEVASVKVLWRNNNIEEMTWEAEEEMRKKAALEEKKKMKRKPSGSPRSEVKKPKKRVARKPRRRSSSRVLDSDSLLRLRDEPEDELIFVTHGTTFPGEQEASEGETREVDPLRLKRSMWRPGVGLPGRRLRSEGSAQCNRDFGDTLIH</sequence>
<dbReference type="Pfam" id="PF17917">
    <property type="entry name" value="RT_RNaseH"/>
    <property type="match status" value="1"/>
</dbReference>
<feature type="compositionally biased region" description="Low complexity" evidence="8">
    <location>
        <begin position="349"/>
        <end position="359"/>
    </location>
</feature>
<feature type="compositionally biased region" description="Gly residues" evidence="8">
    <location>
        <begin position="447"/>
        <end position="457"/>
    </location>
</feature>
<dbReference type="PANTHER" id="PTHR45835">
    <property type="entry name" value="YALI0A06105P"/>
    <property type="match status" value="1"/>
</dbReference>
<keyword evidence="6" id="KW-0695">RNA-directed DNA polymerase</keyword>
<proteinExistence type="predicted"/>
<keyword evidence="3" id="KW-0540">Nuclease</keyword>
<feature type="domain" description="Integrase catalytic" evidence="10">
    <location>
        <begin position="771"/>
        <end position="944"/>
    </location>
</feature>
<reference evidence="11" key="1">
    <citation type="submission" date="2025-08" db="UniProtKB">
        <authorList>
            <consortium name="RefSeq"/>
        </authorList>
    </citation>
    <scope>IDENTIFICATION</scope>
</reference>
<dbReference type="KEGG" id="nta:107806237"/>
<feature type="region of interest" description="Disordered" evidence="8">
    <location>
        <begin position="1"/>
        <end position="82"/>
    </location>
</feature>
<dbReference type="Gene3D" id="4.10.60.10">
    <property type="entry name" value="Zinc finger, CCHC-type"/>
    <property type="match status" value="1"/>
</dbReference>
<dbReference type="GO" id="GO:0015074">
    <property type="term" value="P:DNA integration"/>
    <property type="evidence" value="ECO:0007669"/>
    <property type="project" value="InterPro"/>
</dbReference>
<protein>
    <recommendedName>
        <fullName evidence="12">Reverse transcriptase</fullName>
    </recommendedName>
</protein>
<keyword evidence="1" id="KW-0808">Transferase</keyword>
<keyword evidence="7" id="KW-0479">Metal-binding</keyword>
<evidence type="ECO:0000256" key="5">
    <source>
        <dbReference type="ARBA" id="ARBA00022801"/>
    </source>
</evidence>
<feature type="compositionally biased region" description="Basic and acidic residues" evidence="8">
    <location>
        <begin position="1146"/>
        <end position="1155"/>
    </location>
</feature>
<gene>
    <name evidence="11" type="primary">LOC107806237</name>
</gene>
<dbReference type="InterPro" id="IPR001584">
    <property type="entry name" value="Integrase_cat-core"/>
</dbReference>
<dbReference type="GO" id="GO:0003964">
    <property type="term" value="F:RNA-directed DNA polymerase activity"/>
    <property type="evidence" value="ECO:0007669"/>
    <property type="project" value="UniProtKB-KW"/>
</dbReference>
<dbReference type="AlphaFoldDB" id="A0A1S4BAF2"/>
<dbReference type="PROSITE" id="PS50994">
    <property type="entry name" value="INTEGRASE"/>
    <property type="match status" value="1"/>
</dbReference>
<feature type="compositionally biased region" description="Polar residues" evidence="8">
    <location>
        <begin position="417"/>
        <end position="429"/>
    </location>
</feature>
<dbReference type="SUPFAM" id="SSF56672">
    <property type="entry name" value="DNA/RNA polymerases"/>
    <property type="match status" value="1"/>
</dbReference>
<evidence type="ECO:0008006" key="12">
    <source>
        <dbReference type="Google" id="ProtNLM"/>
    </source>
</evidence>
<dbReference type="Pfam" id="PF03732">
    <property type="entry name" value="Retrotrans_gag"/>
    <property type="match status" value="1"/>
</dbReference>
<dbReference type="GO" id="GO:0008270">
    <property type="term" value="F:zinc ion binding"/>
    <property type="evidence" value="ECO:0007669"/>
    <property type="project" value="UniProtKB-KW"/>
</dbReference>
<organism evidence="11">
    <name type="scientific">Nicotiana tabacum</name>
    <name type="common">Common tobacco</name>
    <dbReference type="NCBI Taxonomy" id="4097"/>
    <lineage>
        <taxon>Eukaryota</taxon>
        <taxon>Viridiplantae</taxon>
        <taxon>Streptophyta</taxon>
        <taxon>Embryophyta</taxon>
        <taxon>Tracheophyta</taxon>
        <taxon>Spermatophyta</taxon>
        <taxon>Magnoliopsida</taxon>
        <taxon>eudicotyledons</taxon>
        <taxon>Gunneridae</taxon>
        <taxon>Pentapetalae</taxon>
        <taxon>asterids</taxon>
        <taxon>lamiids</taxon>
        <taxon>Solanales</taxon>
        <taxon>Solanaceae</taxon>
        <taxon>Nicotianoideae</taxon>
        <taxon>Nicotianeae</taxon>
        <taxon>Nicotiana</taxon>
    </lineage>
</organism>
<dbReference type="InterPro" id="IPR043502">
    <property type="entry name" value="DNA/RNA_pol_sf"/>
</dbReference>
<dbReference type="InterPro" id="IPR005162">
    <property type="entry name" value="Retrotrans_gag_dom"/>
</dbReference>
<dbReference type="InterPro" id="IPR012337">
    <property type="entry name" value="RNaseH-like_sf"/>
</dbReference>
<keyword evidence="7" id="KW-0862">Zinc</keyword>
<dbReference type="GO" id="GO:0004519">
    <property type="term" value="F:endonuclease activity"/>
    <property type="evidence" value="ECO:0007669"/>
    <property type="project" value="UniProtKB-KW"/>
</dbReference>
<feature type="region of interest" description="Disordered" evidence="8">
    <location>
        <begin position="1074"/>
        <end position="1116"/>
    </location>
</feature>
<dbReference type="InterPro" id="IPR036397">
    <property type="entry name" value="RNaseH_sf"/>
</dbReference>
<name>A0A1S4BAF2_TOBAC</name>
<dbReference type="InterPro" id="IPR041373">
    <property type="entry name" value="RT_RNaseH"/>
</dbReference>
<dbReference type="Pfam" id="PF08284">
    <property type="entry name" value="RVP_2"/>
    <property type="match status" value="1"/>
</dbReference>
<feature type="region of interest" description="Disordered" evidence="8">
    <location>
        <begin position="1133"/>
        <end position="1190"/>
    </location>
</feature>
<evidence type="ECO:0000313" key="11">
    <source>
        <dbReference type="RefSeq" id="XP_016485847.1"/>
    </source>
</evidence>
<evidence type="ECO:0000256" key="8">
    <source>
        <dbReference type="SAM" id="MobiDB-lite"/>
    </source>
</evidence>
<dbReference type="SUPFAM" id="SSF53098">
    <property type="entry name" value="Ribonuclease H-like"/>
    <property type="match status" value="1"/>
</dbReference>